<evidence type="ECO:0000256" key="1">
    <source>
        <dbReference type="ARBA" id="ARBA00004567"/>
    </source>
</evidence>
<sequence>MEVDPGFGDLLQQAQQLTSDMDSGGDLPRVQRNLHQIAETGERLWSRTAQIGQDSTDVRASILLGSKGFDLPKISQKLEGLSTAKTFEPLEPLRDTDINGFLRNERENALLAAIEQARKNTSEETEKRHWSGLEEEWEREKQKILNALIGSGQDIRDFTQESESILSDSISMQGRSAMDNVEMAYARQVYMYNDAVIQGGTRPSLVDMFSEVANKLDDQNVIEIWQMVQHMVDIPLTASSNMLSARTGKKMQIALVGQALKYLELSYKSYIQKTIYGNLQKAQLGGIPGSYHLVKSFLNIRLPTNTPGLEDGLVDGTPVWAFVYYCIRCGDLNAALQVVNKAQQHLGEFPSYLKEYMGSDNRRLSHNNETKLRLQYRRSIRNCSDPYKRAVYCIIGCCDPKEDHSEVAEKTDDYLWTKLNQLSYDAGSNDTNTQQDRMTLQQLQVMMLEEYGESHFNAYQNPYLYFQVLLLTGQLEAAIDFLSRVERLRSHAVHVALTLHEMKMLLLPNSIQAQLLSKENADPSGIRRLNFSRLIMMYTRKFEATDPREALQYFYFLRDVKAPQGENLFMSCVSELVLETREFEMLLGRLERDGTRKHGAIDKFQADTGKIIELVALDTENKGLFEDAVKLYDLANNHDKVLELLNKLLVQVLSQAPSPQSNKDRLNQMAISIAERYRALGHEGTVSNTSTFYLLLDLMTFFDLYHTGKPDQAIDAMQHLKLLPFTMEDVDTKVNNFKHYTDEVRRSLPDVLLATMNILYTQYKHIRTSGAQGQSSLIGRGLVATSSDGGKETFINYLRSQAKSLITFAGMLPYRMPGDTNARLVQIEVLMN</sequence>
<evidence type="ECO:0000256" key="2">
    <source>
        <dbReference type="ARBA" id="ARBA00010186"/>
    </source>
</evidence>
<evidence type="ECO:0000313" key="6">
    <source>
        <dbReference type="EMBL" id="CAH1780372.1"/>
    </source>
</evidence>
<reference evidence="6" key="1">
    <citation type="submission" date="2022-03" db="EMBL/GenBank/DDBJ databases">
        <authorList>
            <person name="Martin C."/>
        </authorList>
    </citation>
    <scope>NUCLEOTIDE SEQUENCE</scope>
</reference>
<keyword evidence="5" id="KW-0811">Translocation</keyword>
<dbReference type="Proteomes" id="UP000749559">
    <property type="component" value="Unassembled WGS sequence"/>
</dbReference>
<keyword evidence="4 5" id="KW-0539">Nucleus</keyword>
<accession>A0A8S4NFS1</accession>
<dbReference type="GO" id="GO:0016973">
    <property type="term" value="P:poly(A)+ mRNA export from nucleus"/>
    <property type="evidence" value="ECO:0007669"/>
    <property type="project" value="TreeGrafter"/>
</dbReference>
<dbReference type="PANTHER" id="PTHR11225">
    <property type="entry name" value="NUCLEAR PORE COMPLEX PROTEIN NUP93 NUCLEOPORIN NUP93 DEAD EYE PROTEIN"/>
    <property type="match status" value="1"/>
</dbReference>
<comment type="similarity">
    <text evidence="2 5">Belongs to the nucleoporin interacting component (NIC) family.</text>
</comment>
<dbReference type="EMBL" id="CAIIXF020000003">
    <property type="protein sequence ID" value="CAH1780372.1"/>
    <property type="molecule type" value="Genomic_DNA"/>
</dbReference>
<protein>
    <recommendedName>
        <fullName evidence="5">Nuclear pore protein</fullName>
    </recommendedName>
</protein>
<keyword evidence="3 5" id="KW-0906">Nuclear pore complex</keyword>
<dbReference type="InterPro" id="IPR007231">
    <property type="entry name" value="Nucleoporin_int_Nup93/Nic96"/>
</dbReference>
<keyword evidence="5" id="KW-0472">Membrane</keyword>
<comment type="caution">
    <text evidence="6">The sequence shown here is derived from an EMBL/GenBank/DDBJ whole genome shotgun (WGS) entry which is preliminary data.</text>
</comment>
<evidence type="ECO:0000256" key="3">
    <source>
        <dbReference type="ARBA" id="ARBA00023132"/>
    </source>
</evidence>
<keyword evidence="5" id="KW-0509">mRNA transport</keyword>
<keyword evidence="5" id="KW-0653">Protein transport</keyword>
<comment type="subcellular location">
    <subcellularLocation>
        <location evidence="1 5">Nucleus</location>
        <location evidence="1 5">Nuclear pore complex</location>
    </subcellularLocation>
</comment>
<dbReference type="AlphaFoldDB" id="A0A8S4NFS1"/>
<dbReference type="GO" id="GO:0017056">
    <property type="term" value="F:structural constituent of nuclear pore"/>
    <property type="evidence" value="ECO:0007669"/>
    <property type="project" value="InterPro"/>
</dbReference>
<dbReference type="Pfam" id="PF04097">
    <property type="entry name" value="Nic96"/>
    <property type="match status" value="1"/>
</dbReference>
<evidence type="ECO:0000313" key="7">
    <source>
        <dbReference type="Proteomes" id="UP000749559"/>
    </source>
</evidence>
<gene>
    <name evidence="6" type="ORF">OFUS_LOCUS7072</name>
</gene>
<proteinExistence type="inferred from homology"/>
<organism evidence="6 7">
    <name type="scientific">Owenia fusiformis</name>
    <name type="common">Polychaete worm</name>
    <dbReference type="NCBI Taxonomy" id="6347"/>
    <lineage>
        <taxon>Eukaryota</taxon>
        <taxon>Metazoa</taxon>
        <taxon>Spiralia</taxon>
        <taxon>Lophotrochozoa</taxon>
        <taxon>Annelida</taxon>
        <taxon>Polychaeta</taxon>
        <taxon>Sedentaria</taxon>
        <taxon>Canalipalpata</taxon>
        <taxon>Sabellida</taxon>
        <taxon>Oweniida</taxon>
        <taxon>Oweniidae</taxon>
        <taxon>Owenia</taxon>
    </lineage>
</organism>
<dbReference type="PANTHER" id="PTHR11225:SF4">
    <property type="entry name" value="NUCLEAR PORE COMPLEX PROTEIN NUP93"/>
    <property type="match status" value="1"/>
</dbReference>
<dbReference type="GO" id="GO:0005643">
    <property type="term" value="C:nuclear pore"/>
    <property type="evidence" value="ECO:0007669"/>
    <property type="project" value="UniProtKB-SubCell"/>
</dbReference>
<name>A0A8S4NFS1_OWEFU</name>
<dbReference type="OrthoDB" id="1918363at2759"/>
<evidence type="ECO:0000256" key="5">
    <source>
        <dbReference type="RuleBase" id="RU364035"/>
    </source>
</evidence>
<keyword evidence="7" id="KW-1185">Reference proteome</keyword>
<keyword evidence="5" id="KW-0813">Transport</keyword>
<dbReference type="GO" id="GO:0006606">
    <property type="term" value="P:protein import into nucleus"/>
    <property type="evidence" value="ECO:0007669"/>
    <property type="project" value="TreeGrafter"/>
</dbReference>
<evidence type="ECO:0000256" key="4">
    <source>
        <dbReference type="ARBA" id="ARBA00023242"/>
    </source>
</evidence>